<feature type="domain" description="Acetyl xylan esterase" evidence="3">
    <location>
        <begin position="1"/>
        <end position="322"/>
    </location>
</feature>
<accession>A0A3M0G9Q7</accession>
<dbReference type="InterPro" id="IPR008391">
    <property type="entry name" value="AXE1_dom"/>
</dbReference>
<feature type="active site" description="Charge relay system" evidence="1">
    <location>
        <position position="277"/>
    </location>
</feature>
<keyword evidence="5" id="KW-1185">Reference proteome</keyword>
<protein>
    <submittedName>
        <fullName evidence="4">Acetylxylan esterase</fullName>
    </submittedName>
</protein>
<gene>
    <name evidence="4" type="ORF">EAX62_00460</name>
</gene>
<sequence>MAQYDLPLSQLREFRPNVQESPDFDGFWARTLAADPAVSATEEPLENRLSTIDTYDITFTGFGGAPIKAWLHVPAGTNTPLPGVVRYGGYSGSRGMPFNAKYAAAGYAEFVMDSRGQGWWGSNLFGGTADHHTDAGAFGPPGPMTKGIGSAETYYYRRLITDAARLMQYAAGHRLVDPSRLFVAGGSQGGYLTIAAAGLAPSLRIELAGAMPDVAFMCTIRRGVEITDNQPFSLVADLLKAAPHMEDQVWETLSHFDGVSFAGRATCPGYFSVALADPTCPPSTVFPAYNAWQGDKDIEIYPYNGHEGGGDVQTWKQLGWLADR</sequence>
<evidence type="ECO:0000256" key="1">
    <source>
        <dbReference type="PIRSR" id="PIRSR639069-1"/>
    </source>
</evidence>
<organism evidence="4 5">
    <name type="scientific">Tessaracoccus antarcticus</name>
    <dbReference type="NCBI Taxonomy" id="2479848"/>
    <lineage>
        <taxon>Bacteria</taxon>
        <taxon>Bacillati</taxon>
        <taxon>Actinomycetota</taxon>
        <taxon>Actinomycetes</taxon>
        <taxon>Propionibacteriales</taxon>
        <taxon>Propionibacteriaceae</taxon>
        <taxon>Tessaracoccus</taxon>
    </lineage>
</organism>
<dbReference type="SUPFAM" id="SSF53474">
    <property type="entry name" value="alpha/beta-Hydrolases"/>
    <property type="match status" value="1"/>
</dbReference>
<feature type="active site" description="Charge relay system" evidence="1">
    <location>
        <position position="306"/>
    </location>
</feature>
<proteinExistence type="predicted"/>
<dbReference type="GO" id="GO:0052689">
    <property type="term" value="F:carboxylic ester hydrolase activity"/>
    <property type="evidence" value="ECO:0007669"/>
    <property type="project" value="TreeGrafter"/>
</dbReference>
<dbReference type="RefSeq" id="WP_121899734.1">
    <property type="nucleotide sequence ID" value="NZ_REFW01000001.1"/>
</dbReference>
<reference evidence="4 5" key="1">
    <citation type="submission" date="2018-10" db="EMBL/GenBank/DDBJ databases">
        <title>Tessaracoccus antarcticuss sp. nov., isolated from sediment.</title>
        <authorList>
            <person name="Zhou L.Y."/>
            <person name="Du Z.J."/>
        </authorList>
    </citation>
    <scope>NUCLEOTIDE SEQUENCE [LARGE SCALE GENOMIC DNA]</scope>
    <source>
        <strain evidence="4 5">JDX10</strain>
    </source>
</reference>
<dbReference type="OrthoDB" id="9770528at2"/>
<dbReference type="InterPro" id="IPR029058">
    <property type="entry name" value="AB_hydrolase_fold"/>
</dbReference>
<dbReference type="PANTHER" id="PTHR40111:SF1">
    <property type="entry name" value="CEPHALOSPORIN-C DEACETYLASE"/>
    <property type="match status" value="1"/>
</dbReference>
<evidence type="ECO:0000313" key="4">
    <source>
        <dbReference type="EMBL" id="RMB61188.1"/>
    </source>
</evidence>
<dbReference type="PANTHER" id="PTHR40111">
    <property type="entry name" value="CEPHALOSPORIN-C DEACETYLASE"/>
    <property type="match status" value="1"/>
</dbReference>
<dbReference type="Pfam" id="PF05448">
    <property type="entry name" value="AXE1"/>
    <property type="match status" value="1"/>
</dbReference>
<name>A0A3M0G9Q7_9ACTN</name>
<dbReference type="InterPro" id="IPR039069">
    <property type="entry name" value="CE7"/>
</dbReference>
<evidence type="ECO:0000259" key="3">
    <source>
        <dbReference type="Pfam" id="PF05448"/>
    </source>
</evidence>
<dbReference type="GO" id="GO:0005976">
    <property type="term" value="P:polysaccharide metabolic process"/>
    <property type="evidence" value="ECO:0007669"/>
    <property type="project" value="TreeGrafter"/>
</dbReference>
<evidence type="ECO:0000256" key="2">
    <source>
        <dbReference type="PIRSR" id="PIRSR639069-2"/>
    </source>
</evidence>
<comment type="caution">
    <text evidence="4">The sequence shown here is derived from an EMBL/GenBank/DDBJ whole genome shotgun (WGS) entry which is preliminary data.</text>
</comment>
<evidence type="ECO:0000313" key="5">
    <source>
        <dbReference type="Proteomes" id="UP000275256"/>
    </source>
</evidence>
<dbReference type="EMBL" id="REFW01000001">
    <property type="protein sequence ID" value="RMB61188.1"/>
    <property type="molecule type" value="Genomic_DNA"/>
</dbReference>
<dbReference type="Gene3D" id="3.40.50.1820">
    <property type="entry name" value="alpha/beta hydrolase"/>
    <property type="match status" value="1"/>
</dbReference>
<feature type="binding site" evidence="2">
    <location>
        <position position="90"/>
    </location>
    <ligand>
        <name>substrate</name>
    </ligand>
</feature>
<feature type="active site" description="Nucleophile" evidence="1">
    <location>
        <position position="187"/>
    </location>
</feature>
<dbReference type="Proteomes" id="UP000275256">
    <property type="component" value="Unassembled WGS sequence"/>
</dbReference>
<dbReference type="AlphaFoldDB" id="A0A3M0G9Q7"/>